<dbReference type="Proteomes" id="UP000298030">
    <property type="component" value="Unassembled WGS sequence"/>
</dbReference>
<evidence type="ECO:0000256" key="1">
    <source>
        <dbReference type="SAM" id="MobiDB-lite"/>
    </source>
</evidence>
<dbReference type="EMBL" id="QPFP01000070">
    <property type="protein sequence ID" value="TEB24151.1"/>
    <property type="molecule type" value="Genomic_DNA"/>
</dbReference>
<feature type="compositionally biased region" description="Acidic residues" evidence="1">
    <location>
        <begin position="97"/>
        <end position="127"/>
    </location>
</feature>
<feature type="compositionally biased region" description="Polar residues" evidence="1">
    <location>
        <begin position="141"/>
        <end position="154"/>
    </location>
</feature>
<feature type="region of interest" description="Disordered" evidence="1">
    <location>
        <begin position="208"/>
        <end position="362"/>
    </location>
</feature>
<organism evidence="2 3">
    <name type="scientific">Coprinellus micaceus</name>
    <name type="common">Glistening ink-cap mushroom</name>
    <name type="synonym">Coprinus micaceus</name>
    <dbReference type="NCBI Taxonomy" id="71717"/>
    <lineage>
        <taxon>Eukaryota</taxon>
        <taxon>Fungi</taxon>
        <taxon>Dikarya</taxon>
        <taxon>Basidiomycota</taxon>
        <taxon>Agaricomycotina</taxon>
        <taxon>Agaricomycetes</taxon>
        <taxon>Agaricomycetidae</taxon>
        <taxon>Agaricales</taxon>
        <taxon>Agaricineae</taxon>
        <taxon>Psathyrellaceae</taxon>
        <taxon>Coprinellus</taxon>
    </lineage>
</organism>
<accession>A0A4Y7SR10</accession>
<reference evidence="2 3" key="1">
    <citation type="journal article" date="2019" name="Nat. Ecol. Evol.">
        <title>Megaphylogeny resolves global patterns of mushroom evolution.</title>
        <authorList>
            <person name="Varga T."/>
            <person name="Krizsan K."/>
            <person name="Foldi C."/>
            <person name="Dima B."/>
            <person name="Sanchez-Garcia M."/>
            <person name="Sanchez-Ramirez S."/>
            <person name="Szollosi G.J."/>
            <person name="Szarkandi J.G."/>
            <person name="Papp V."/>
            <person name="Albert L."/>
            <person name="Andreopoulos W."/>
            <person name="Angelini C."/>
            <person name="Antonin V."/>
            <person name="Barry K.W."/>
            <person name="Bougher N.L."/>
            <person name="Buchanan P."/>
            <person name="Buyck B."/>
            <person name="Bense V."/>
            <person name="Catcheside P."/>
            <person name="Chovatia M."/>
            <person name="Cooper J."/>
            <person name="Damon W."/>
            <person name="Desjardin D."/>
            <person name="Finy P."/>
            <person name="Geml J."/>
            <person name="Haridas S."/>
            <person name="Hughes K."/>
            <person name="Justo A."/>
            <person name="Karasinski D."/>
            <person name="Kautmanova I."/>
            <person name="Kiss B."/>
            <person name="Kocsube S."/>
            <person name="Kotiranta H."/>
            <person name="LaButti K.M."/>
            <person name="Lechner B.E."/>
            <person name="Liimatainen K."/>
            <person name="Lipzen A."/>
            <person name="Lukacs Z."/>
            <person name="Mihaltcheva S."/>
            <person name="Morgado L.N."/>
            <person name="Niskanen T."/>
            <person name="Noordeloos M.E."/>
            <person name="Ohm R.A."/>
            <person name="Ortiz-Santana B."/>
            <person name="Ovrebo C."/>
            <person name="Racz N."/>
            <person name="Riley R."/>
            <person name="Savchenko A."/>
            <person name="Shiryaev A."/>
            <person name="Soop K."/>
            <person name="Spirin V."/>
            <person name="Szebenyi C."/>
            <person name="Tomsovsky M."/>
            <person name="Tulloss R.E."/>
            <person name="Uehling J."/>
            <person name="Grigoriev I.V."/>
            <person name="Vagvolgyi C."/>
            <person name="Papp T."/>
            <person name="Martin F.M."/>
            <person name="Miettinen O."/>
            <person name="Hibbett D.S."/>
            <person name="Nagy L.G."/>
        </authorList>
    </citation>
    <scope>NUCLEOTIDE SEQUENCE [LARGE SCALE GENOMIC DNA]</scope>
    <source>
        <strain evidence="2 3">FP101781</strain>
    </source>
</reference>
<protein>
    <submittedName>
        <fullName evidence="2">Uncharacterized protein</fullName>
    </submittedName>
</protein>
<evidence type="ECO:0000313" key="3">
    <source>
        <dbReference type="Proteomes" id="UP000298030"/>
    </source>
</evidence>
<comment type="caution">
    <text evidence="2">The sequence shown here is derived from an EMBL/GenBank/DDBJ whole genome shotgun (WGS) entry which is preliminary data.</text>
</comment>
<feature type="region of interest" description="Disordered" evidence="1">
    <location>
        <begin position="59"/>
        <end position="156"/>
    </location>
</feature>
<dbReference type="AlphaFoldDB" id="A0A4Y7SR10"/>
<keyword evidence="3" id="KW-1185">Reference proteome</keyword>
<feature type="compositionally biased region" description="Polar residues" evidence="1">
    <location>
        <begin position="73"/>
        <end position="95"/>
    </location>
</feature>
<feature type="compositionally biased region" description="Polar residues" evidence="1">
    <location>
        <begin position="212"/>
        <end position="228"/>
    </location>
</feature>
<name>A0A4Y7SR10_COPMI</name>
<sequence>MECCSLPLQSPWCSAIDMDIFAKMRRDQMGTDVVPKPEHKHPANIWATMGANVRVHTPAYSQPSTERPRLGPASSSSHPSTVLALSSTHPSTVTDPGSEDEDMLDGEEGVDNGQEELEGDEEEEEDDTRSYTLDEVADGNFHQSRQSPTFNQGTPLRLSDQWDQAFVQNNPEEARMVSIEIFNFHIIHLRWTYSHVSAWALPSPAPTVPLHGSSSIPDTNHPSPTQLPRPQHRSPPPAQLRCPQHRPPLSEGAPLSPTLTTPLRRSSSIPNTNPPVRGSSSVPTPIPLLQGSSLIPSTNNPPPTQLLRPQHQIPLSEGAPLSRASTTPRRHSLIPDIDHPPPTLLPRPLHQPHLDTAPLSPT</sequence>
<gene>
    <name evidence="2" type="ORF">FA13DRAFT_1797515</name>
</gene>
<feature type="compositionally biased region" description="Polar residues" evidence="1">
    <location>
        <begin position="257"/>
        <end position="271"/>
    </location>
</feature>
<evidence type="ECO:0000313" key="2">
    <source>
        <dbReference type="EMBL" id="TEB24151.1"/>
    </source>
</evidence>
<proteinExistence type="predicted"/>